<evidence type="ECO:0000313" key="3">
    <source>
        <dbReference type="Proteomes" id="UP001434883"/>
    </source>
</evidence>
<evidence type="ECO:0000259" key="1">
    <source>
        <dbReference type="Pfam" id="PF23335"/>
    </source>
</evidence>
<feature type="non-terminal residue" evidence="2">
    <location>
        <position position="1"/>
    </location>
</feature>
<dbReference type="Pfam" id="PF23335">
    <property type="entry name" value="Beta-prop_IFT80_2nd"/>
    <property type="match status" value="1"/>
</dbReference>
<feature type="domain" description="IFT80 second beta-propeller" evidence="1">
    <location>
        <begin position="1"/>
        <end position="42"/>
    </location>
</feature>
<comment type="caution">
    <text evidence="2">The sequence shown here is derived from an EMBL/GenBank/DDBJ whole genome shotgun (WGS) entry which is preliminary data.</text>
</comment>
<gene>
    <name evidence="2" type="ORF">XENOCAPTIV_022039</name>
</gene>
<dbReference type="PANTHER" id="PTHR24098:SF11">
    <property type="entry name" value="INTRAFLAGELLAR TRANSPORT PROTEIN 80 HOMOLOG"/>
    <property type="match status" value="1"/>
</dbReference>
<dbReference type="EMBL" id="JAHRIN010000485">
    <property type="protein sequence ID" value="MEQ2191148.1"/>
    <property type="molecule type" value="Genomic_DNA"/>
</dbReference>
<name>A0ABV0Q5S0_9TELE</name>
<keyword evidence="3" id="KW-1185">Reference proteome</keyword>
<accession>A0ABV0Q5S0</accession>
<dbReference type="PANTHER" id="PTHR24098">
    <property type="entry name" value="OUTER SEGMENT 5"/>
    <property type="match status" value="1"/>
</dbReference>
<reference evidence="2 3" key="1">
    <citation type="submission" date="2021-06" db="EMBL/GenBank/DDBJ databases">
        <authorList>
            <person name="Palmer J.M."/>
        </authorList>
    </citation>
    <scope>NUCLEOTIDE SEQUENCE [LARGE SCALE GENOMIC DNA]</scope>
    <source>
        <strain evidence="2 3">XC_2019</strain>
        <tissue evidence="2">Muscle</tissue>
    </source>
</reference>
<dbReference type="Proteomes" id="UP001434883">
    <property type="component" value="Unassembled WGS sequence"/>
</dbReference>
<organism evidence="2 3">
    <name type="scientific">Xenoophorus captivus</name>
    <dbReference type="NCBI Taxonomy" id="1517983"/>
    <lineage>
        <taxon>Eukaryota</taxon>
        <taxon>Metazoa</taxon>
        <taxon>Chordata</taxon>
        <taxon>Craniata</taxon>
        <taxon>Vertebrata</taxon>
        <taxon>Euteleostomi</taxon>
        <taxon>Actinopterygii</taxon>
        <taxon>Neopterygii</taxon>
        <taxon>Teleostei</taxon>
        <taxon>Neoteleostei</taxon>
        <taxon>Acanthomorphata</taxon>
        <taxon>Ovalentaria</taxon>
        <taxon>Atherinomorphae</taxon>
        <taxon>Cyprinodontiformes</taxon>
        <taxon>Goodeidae</taxon>
        <taxon>Xenoophorus</taxon>
    </lineage>
</organism>
<protein>
    <recommendedName>
        <fullName evidence="1">IFT80 second beta-propeller domain-containing protein</fullName>
    </recommendedName>
</protein>
<dbReference type="InterPro" id="IPR056456">
    <property type="entry name" value="Beta-prop_IFT80_2nd"/>
</dbReference>
<proteinExistence type="predicted"/>
<evidence type="ECO:0000313" key="2">
    <source>
        <dbReference type="EMBL" id="MEQ2191148.1"/>
    </source>
</evidence>
<sequence length="79" mass="9330">VRNVLNDAVDVLEFRDRVIKASLAFDHLVVATSLQCYVYKSNPQFQKQVFIIQNSQNYNKVLPYRMGFPWTYRIADLLF</sequence>